<gene>
    <name evidence="3" type="ORF">SCLCIDRAFT_28513</name>
</gene>
<dbReference type="Proteomes" id="UP000053989">
    <property type="component" value="Unassembled WGS sequence"/>
</dbReference>
<dbReference type="HOGENOM" id="CLU_001650_21_4_1"/>
<protein>
    <recommendedName>
        <fullName evidence="2">Reverse transcriptase Ty1/copia-type domain-containing protein</fullName>
    </recommendedName>
</protein>
<dbReference type="AlphaFoldDB" id="A0A0C2ZZL0"/>
<dbReference type="InterPro" id="IPR013103">
    <property type="entry name" value="RVT_2"/>
</dbReference>
<dbReference type="EMBL" id="KN822094">
    <property type="protein sequence ID" value="KIM57882.1"/>
    <property type="molecule type" value="Genomic_DNA"/>
</dbReference>
<name>A0A0C2ZZL0_9AGAM</name>
<sequence length="712" mass="79953">MKCLRGSCPILITSKCLAVEPLSTSNAVFTAAHTVFDEHHFPRCPKNRCEPLENPLGGVIPKPSTNRPGHIPDDIDSDDDVDHDHGYPPPRVQDDDPKCKESQAPEEEPNQPNPPRTPSPDVPPPAPRTPSLARNLPPPAPQRPGRAEHHQNAPQPPMVHLPQRPQHDHRVPLHPRNVYVGEASRPQQMDTPDHIPSGFPNTSAMPSEEDVQKMCEEGGANLVRYLMGKALTTQDPQTENVRNWSYKDIARLPQAEQKLWRLACQEELDMLHKHKKVIKNQWVFDVKSDGHKKAHLVAKGFSQVEGLDFDQVFSPVVCFETVHLMLALAMLENWYITGLNVQSTYLYGKLNEEIYMEQPKGFALPRQECKVLRLWHALYGLKQAGLAWWCTLDESLKELGFMRLKSKAGIFFYKKKGTNMVVGIIYIDDALFCGPNKAVVDSIKVQFMHKWECRDLRELSECLRMCITCKGRTIHLDQCAYLQKVIERCGMLNAKSASTPLLAGYYAAKNTEPINAELCSCFQTDHLSKVLYICRYLIGTSKYSLVYNGGSSAGLTTCTDSDWGSDPTSRLLQTGFYLKLADGLISWTSRAQKTITYSSTEAEYMALSDCARQVTWIWSLLGELGYKLNAILICGDNQGSIFMASNPVMEPHSKHIDIHYHGIHESIANGKVELFFIDGAENPADLLTKNLPHEKFAKFKVQLGLQFPSGSS</sequence>
<evidence type="ECO:0000256" key="1">
    <source>
        <dbReference type="SAM" id="MobiDB-lite"/>
    </source>
</evidence>
<feature type="compositionally biased region" description="Basic and acidic residues" evidence="1">
    <location>
        <begin position="82"/>
        <end position="103"/>
    </location>
</feature>
<dbReference type="STRING" id="1036808.A0A0C2ZZL0"/>
<accession>A0A0C2ZZL0</accession>
<keyword evidence="4" id="KW-1185">Reference proteome</keyword>
<reference evidence="4" key="2">
    <citation type="submission" date="2015-01" db="EMBL/GenBank/DDBJ databases">
        <title>Evolutionary Origins and Diversification of the Mycorrhizal Mutualists.</title>
        <authorList>
            <consortium name="DOE Joint Genome Institute"/>
            <consortium name="Mycorrhizal Genomics Consortium"/>
            <person name="Kohler A."/>
            <person name="Kuo A."/>
            <person name="Nagy L.G."/>
            <person name="Floudas D."/>
            <person name="Copeland A."/>
            <person name="Barry K.W."/>
            <person name="Cichocki N."/>
            <person name="Veneault-Fourrey C."/>
            <person name="LaButti K."/>
            <person name="Lindquist E.A."/>
            <person name="Lipzen A."/>
            <person name="Lundell T."/>
            <person name="Morin E."/>
            <person name="Murat C."/>
            <person name="Riley R."/>
            <person name="Ohm R."/>
            <person name="Sun H."/>
            <person name="Tunlid A."/>
            <person name="Henrissat B."/>
            <person name="Grigoriev I.V."/>
            <person name="Hibbett D.S."/>
            <person name="Martin F."/>
        </authorList>
    </citation>
    <scope>NUCLEOTIDE SEQUENCE [LARGE SCALE GENOMIC DNA]</scope>
    <source>
        <strain evidence="4">Foug A</strain>
    </source>
</reference>
<feature type="compositionally biased region" description="Pro residues" evidence="1">
    <location>
        <begin position="111"/>
        <end position="128"/>
    </location>
</feature>
<dbReference type="CDD" id="cd09272">
    <property type="entry name" value="RNase_HI_RT_Ty1"/>
    <property type="match status" value="1"/>
</dbReference>
<dbReference type="InParanoid" id="A0A0C2ZZL0"/>
<dbReference type="Pfam" id="PF07727">
    <property type="entry name" value="RVT_2"/>
    <property type="match status" value="1"/>
</dbReference>
<dbReference type="PANTHER" id="PTHR11439">
    <property type="entry name" value="GAG-POL-RELATED RETROTRANSPOSON"/>
    <property type="match status" value="1"/>
</dbReference>
<dbReference type="OrthoDB" id="2685291at2759"/>
<evidence type="ECO:0000313" key="4">
    <source>
        <dbReference type="Proteomes" id="UP000053989"/>
    </source>
</evidence>
<proteinExistence type="predicted"/>
<feature type="domain" description="Reverse transcriptase Ty1/copia-type" evidence="2">
    <location>
        <begin position="271"/>
        <end position="502"/>
    </location>
</feature>
<reference evidence="3 4" key="1">
    <citation type="submission" date="2014-04" db="EMBL/GenBank/DDBJ databases">
        <authorList>
            <consortium name="DOE Joint Genome Institute"/>
            <person name="Kuo A."/>
            <person name="Kohler A."/>
            <person name="Nagy L.G."/>
            <person name="Floudas D."/>
            <person name="Copeland A."/>
            <person name="Barry K.W."/>
            <person name="Cichocki N."/>
            <person name="Veneault-Fourrey C."/>
            <person name="LaButti K."/>
            <person name="Lindquist E.A."/>
            <person name="Lipzen A."/>
            <person name="Lundell T."/>
            <person name="Morin E."/>
            <person name="Murat C."/>
            <person name="Sun H."/>
            <person name="Tunlid A."/>
            <person name="Henrissat B."/>
            <person name="Grigoriev I.V."/>
            <person name="Hibbett D.S."/>
            <person name="Martin F."/>
            <person name="Nordberg H.P."/>
            <person name="Cantor M.N."/>
            <person name="Hua S.X."/>
        </authorList>
    </citation>
    <scope>NUCLEOTIDE SEQUENCE [LARGE SCALE GENOMIC DNA]</scope>
    <source>
        <strain evidence="3 4">Foug A</strain>
    </source>
</reference>
<evidence type="ECO:0000313" key="3">
    <source>
        <dbReference type="EMBL" id="KIM57882.1"/>
    </source>
</evidence>
<evidence type="ECO:0000259" key="2">
    <source>
        <dbReference type="Pfam" id="PF07727"/>
    </source>
</evidence>
<dbReference type="PANTHER" id="PTHR11439:SF483">
    <property type="entry name" value="PEPTIDE SYNTHASE GLIP-LIKE, PUTATIVE (AFU_ORTHOLOGUE AFUA_3G12920)-RELATED"/>
    <property type="match status" value="1"/>
</dbReference>
<feature type="region of interest" description="Disordered" evidence="1">
    <location>
        <begin position="55"/>
        <end position="171"/>
    </location>
</feature>
<organism evidence="3 4">
    <name type="scientific">Scleroderma citrinum Foug A</name>
    <dbReference type="NCBI Taxonomy" id="1036808"/>
    <lineage>
        <taxon>Eukaryota</taxon>
        <taxon>Fungi</taxon>
        <taxon>Dikarya</taxon>
        <taxon>Basidiomycota</taxon>
        <taxon>Agaricomycotina</taxon>
        <taxon>Agaricomycetes</taxon>
        <taxon>Agaricomycetidae</taxon>
        <taxon>Boletales</taxon>
        <taxon>Sclerodermatineae</taxon>
        <taxon>Sclerodermataceae</taxon>
        <taxon>Scleroderma</taxon>
    </lineage>
</organism>